<feature type="signal peptide" evidence="2">
    <location>
        <begin position="1"/>
        <end position="17"/>
    </location>
</feature>
<comment type="caution">
    <text evidence="3">The sequence shown here is derived from an EMBL/GenBank/DDBJ whole genome shotgun (WGS) entry which is preliminary data.</text>
</comment>
<name>A0A7C2VAK0_9AQUI</name>
<proteinExistence type="predicted"/>
<accession>A0A7C2VAK0</accession>
<reference evidence="3" key="1">
    <citation type="journal article" date="2020" name="mSystems">
        <title>Genome- and Community-Level Interaction Insights into Carbon Utilization and Element Cycling Functions of Hydrothermarchaeota in Hydrothermal Sediment.</title>
        <authorList>
            <person name="Zhou Z."/>
            <person name="Liu Y."/>
            <person name="Xu W."/>
            <person name="Pan J."/>
            <person name="Luo Z.H."/>
            <person name="Li M."/>
        </authorList>
    </citation>
    <scope>NUCLEOTIDE SEQUENCE [LARGE SCALE GENOMIC DNA]</scope>
    <source>
        <strain evidence="3">SpSt-132</strain>
    </source>
</reference>
<protein>
    <submittedName>
        <fullName evidence="3">Uncharacterized protein</fullName>
    </submittedName>
</protein>
<feature type="chain" id="PRO_5027557682" evidence="2">
    <location>
        <begin position="18"/>
        <end position="176"/>
    </location>
</feature>
<feature type="region of interest" description="Disordered" evidence="1">
    <location>
        <begin position="157"/>
        <end position="176"/>
    </location>
</feature>
<organism evidence="3">
    <name type="scientific">Hydrogenobacter sp</name>
    <dbReference type="NCBI Taxonomy" id="2152829"/>
    <lineage>
        <taxon>Bacteria</taxon>
        <taxon>Pseudomonadati</taxon>
        <taxon>Aquificota</taxon>
        <taxon>Aquificia</taxon>
        <taxon>Aquificales</taxon>
        <taxon>Aquificaceae</taxon>
        <taxon>Hydrogenobacter</taxon>
    </lineage>
</organism>
<gene>
    <name evidence="3" type="ORF">ENO47_06085</name>
</gene>
<sequence>MRKLLLVLLTFTLYAWADPAPLGLEIGKATVQDAKARYKLRHAGINKYTSGDMYDVDPKQVDMKYLQSCRLIFDKDGKLMAVVMTFPKSGSGRDIPEFNYYYKLLREKYKLVGSRIPFVGDTWAKFVDGNTEILLDAPHLSFTMTLEYVHKSLLKKAKERDQQEEEQERRKTKQSL</sequence>
<evidence type="ECO:0000256" key="1">
    <source>
        <dbReference type="SAM" id="MobiDB-lite"/>
    </source>
</evidence>
<keyword evidence="2" id="KW-0732">Signal</keyword>
<evidence type="ECO:0000256" key="2">
    <source>
        <dbReference type="SAM" id="SignalP"/>
    </source>
</evidence>
<evidence type="ECO:0000313" key="3">
    <source>
        <dbReference type="EMBL" id="HEW46219.1"/>
    </source>
</evidence>
<dbReference type="EMBL" id="DSFP01000052">
    <property type="protein sequence ID" value="HEW46219.1"/>
    <property type="molecule type" value="Genomic_DNA"/>
</dbReference>
<dbReference type="AlphaFoldDB" id="A0A7C2VAK0"/>